<keyword evidence="5 6" id="KW-0472">Membrane</keyword>
<feature type="transmembrane region" description="Helical" evidence="6">
    <location>
        <begin position="216"/>
        <end position="237"/>
    </location>
</feature>
<dbReference type="InterPro" id="IPR003834">
    <property type="entry name" value="Cyt_c_assmbl_TM_dom"/>
</dbReference>
<evidence type="ECO:0000313" key="9">
    <source>
        <dbReference type="Proteomes" id="UP000001422"/>
    </source>
</evidence>
<evidence type="ECO:0000256" key="4">
    <source>
        <dbReference type="ARBA" id="ARBA00022989"/>
    </source>
</evidence>
<dbReference type="Pfam" id="PF02683">
    <property type="entry name" value="DsbD_TM"/>
    <property type="match status" value="1"/>
</dbReference>
<dbReference type="GO" id="GO:0016020">
    <property type="term" value="C:membrane"/>
    <property type="evidence" value="ECO:0007669"/>
    <property type="project" value="UniProtKB-SubCell"/>
</dbReference>
<organism evidence="8 9">
    <name type="scientific">Parasynechococcus marenigrum (strain WH8102)</name>
    <dbReference type="NCBI Taxonomy" id="84588"/>
    <lineage>
        <taxon>Bacteria</taxon>
        <taxon>Bacillati</taxon>
        <taxon>Cyanobacteriota</taxon>
        <taxon>Cyanophyceae</taxon>
        <taxon>Synechococcales</taxon>
        <taxon>Prochlorococcaceae</taxon>
        <taxon>Parasynechococcus</taxon>
        <taxon>Parasynechococcus marenigrum</taxon>
    </lineage>
</organism>
<evidence type="ECO:0000259" key="7">
    <source>
        <dbReference type="Pfam" id="PF02683"/>
    </source>
</evidence>
<feature type="domain" description="Cytochrome C biogenesis protein transmembrane" evidence="7">
    <location>
        <begin position="29"/>
        <end position="220"/>
    </location>
</feature>
<dbReference type="KEGG" id="syw:SYNW0472"/>
<feature type="transmembrane region" description="Helical" evidence="6">
    <location>
        <begin position="177"/>
        <end position="204"/>
    </location>
</feature>
<name>Q7U8Y7_PARMW</name>
<dbReference type="HOGENOM" id="CLU_053225_0_1_3"/>
<feature type="transmembrane region" description="Helical" evidence="6">
    <location>
        <begin position="142"/>
        <end position="171"/>
    </location>
</feature>
<dbReference type="eggNOG" id="COG0785">
    <property type="taxonomic scope" value="Bacteria"/>
</dbReference>
<dbReference type="EMBL" id="BX569690">
    <property type="protein sequence ID" value="CAE06987.1"/>
    <property type="molecule type" value="Genomic_DNA"/>
</dbReference>
<evidence type="ECO:0000256" key="2">
    <source>
        <dbReference type="ARBA" id="ARBA00006143"/>
    </source>
</evidence>
<sequence length="238" mass="24195">MDALLLLSDLAQTSEALLDQALAQPGPLTLGLVLAGGALTSLGPCSLSLLPVTLAYLAGFEDGQTPWQRSLAFCGGIVGALVLLGSLSGLLGRIYGQVPALVPTLVAVLAVLMGLNLLGLLRIPLPSGPDPERWRNKVPAPLAPVAAGLAFGLAASPCTTPVLAVLLGWIAQSGRPLVGMVLLSCFGVGQVLPLLLAGTFAASVPKLLALRSVGRWVPPISGVVLLTSGVLTLLARWA</sequence>
<dbReference type="GO" id="GO:0017004">
    <property type="term" value="P:cytochrome complex assembly"/>
    <property type="evidence" value="ECO:0007669"/>
    <property type="project" value="InterPro"/>
</dbReference>
<keyword evidence="4 6" id="KW-1133">Transmembrane helix</keyword>
<evidence type="ECO:0000256" key="3">
    <source>
        <dbReference type="ARBA" id="ARBA00022692"/>
    </source>
</evidence>
<evidence type="ECO:0000256" key="6">
    <source>
        <dbReference type="SAM" id="Phobius"/>
    </source>
</evidence>
<evidence type="ECO:0000313" key="8">
    <source>
        <dbReference type="EMBL" id="CAE06987.1"/>
    </source>
</evidence>
<feature type="transmembrane region" description="Helical" evidence="6">
    <location>
        <begin position="101"/>
        <end position="121"/>
    </location>
</feature>
<dbReference type="Proteomes" id="UP000001422">
    <property type="component" value="Chromosome"/>
</dbReference>
<dbReference type="InterPro" id="IPR051790">
    <property type="entry name" value="Cytochrome_c-biogenesis_DsbD"/>
</dbReference>
<keyword evidence="9" id="KW-1185">Reference proteome</keyword>
<reference evidence="8 9" key="1">
    <citation type="journal article" date="2003" name="Nature">
        <title>The genome of a motile marine Synechococcus.</title>
        <authorList>
            <person name="Palenik B."/>
            <person name="Brahamsha B."/>
            <person name="Larimer F."/>
            <person name="Land M."/>
            <person name="Hauser L."/>
            <person name="Chain P."/>
            <person name="Lamerdin J."/>
            <person name="Regala W."/>
            <person name="Allen E.A."/>
            <person name="McCarren J."/>
            <person name="Paulsen I."/>
            <person name="Dufresne A."/>
            <person name="Partensky F."/>
            <person name="Webb E."/>
            <person name="Waterbury J."/>
        </authorList>
    </citation>
    <scope>NUCLEOTIDE SEQUENCE [LARGE SCALE GENOMIC DNA]</scope>
    <source>
        <strain evidence="8 9">WH8102</strain>
    </source>
</reference>
<dbReference type="PANTHER" id="PTHR31272:SF6">
    <property type="entry name" value="CYTOCHROME C-TYPE BIOGENESIS CCDA-LIKE CHLOROPLASTIC PROTEIN"/>
    <property type="match status" value="1"/>
</dbReference>
<protein>
    <submittedName>
        <fullName evidence="8">C-type cytochrome biogenesis protein CcdA</fullName>
    </submittedName>
</protein>
<comment type="subcellular location">
    <subcellularLocation>
        <location evidence="1">Membrane</location>
        <topology evidence="1">Multi-pass membrane protein</topology>
    </subcellularLocation>
</comment>
<feature type="transmembrane region" description="Helical" evidence="6">
    <location>
        <begin position="71"/>
        <end position="95"/>
    </location>
</feature>
<gene>
    <name evidence="8" type="primary">ccdA</name>
    <name evidence="8" type="ordered locus">SYNW0472</name>
</gene>
<dbReference type="PANTHER" id="PTHR31272">
    <property type="entry name" value="CYTOCHROME C-TYPE BIOGENESIS PROTEIN HI_1454-RELATED"/>
    <property type="match status" value="1"/>
</dbReference>
<comment type="similarity">
    <text evidence="2">Belongs to the DsbD family.</text>
</comment>
<dbReference type="AlphaFoldDB" id="Q7U8Y7"/>
<accession>Q7U8Y7</accession>
<evidence type="ECO:0000256" key="5">
    <source>
        <dbReference type="ARBA" id="ARBA00023136"/>
    </source>
</evidence>
<dbReference type="STRING" id="84588.SYNW0472"/>
<keyword evidence="3 6" id="KW-0812">Transmembrane</keyword>
<proteinExistence type="inferred from homology"/>
<evidence type="ECO:0000256" key="1">
    <source>
        <dbReference type="ARBA" id="ARBA00004141"/>
    </source>
</evidence>